<dbReference type="EMBL" id="FNRI01000004">
    <property type="protein sequence ID" value="SEA50145.1"/>
    <property type="molecule type" value="Genomic_DNA"/>
</dbReference>
<dbReference type="InterPro" id="IPR045383">
    <property type="entry name" value="DUF6528"/>
</dbReference>
<proteinExistence type="predicted"/>
<name>A0A1H4BPQ2_9BACT</name>
<dbReference type="AlphaFoldDB" id="A0A1H4BPQ2"/>
<dbReference type="CDD" id="cd13121">
    <property type="entry name" value="BF2867_like_C"/>
    <property type="match status" value="1"/>
</dbReference>
<dbReference type="OrthoDB" id="7577105at2"/>
<protein>
    <recommendedName>
        <fullName evidence="4">Fimbrillin-like</fullName>
    </recommendedName>
</protein>
<keyword evidence="3" id="KW-1185">Reference proteome</keyword>
<keyword evidence="1" id="KW-0732">Signal</keyword>
<evidence type="ECO:0008006" key="4">
    <source>
        <dbReference type="Google" id="ProtNLM"/>
    </source>
</evidence>
<feature type="chain" id="PRO_5010209132" description="Fimbrillin-like" evidence="1">
    <location>
        <begin position="27"/>
        <end position="567"/>
    </location>
</feature>
<dbReference type="PROSITE" id="PS51257">
    <property type="entry name" value="PROKAR_LIPOPROTEIN"/>
    <property type="match status" value="1"/>
</dbReference>
<dbReference type="Proteomes" id="UP000183253">
    <property type="component" value="Unassembled WGS sequence"/>
</dbReference>
<accession>A0A1H4BPQ2</accession>
<dbReference type="InterPro" id="IPR011048">
    <property type="entry name" value="Haem_d1_sf"/>
</dbReference>
<sequence>MYKAMNNIKFHLFRVLLLCVGTGFLAMGCSNDDDDSPRELASKTTLTLSKYYNDKGATTLPTWGRNDKAGLFTADQSAPEAVYAAPIQPGSQKSLFLFTLSAPQHAASTVVAFWPSDADLRCENGTLKTVVPTAQTGAVAPLLAGKATARLNAYEGCSMELTNLFCTMYVSVKKGNYSVSKAVVKANGGEGIAGDLTVGIDDWSASASAQTITVTLPAPLDCSKETQLIPVMVAPVTLSQGYTVTLTDTDGNSFSVEKTESVTLEAGGKHETDDARSNFVTELIFCGDNMVYMIDAGLADETTYKDAVTWSWDATEAAAVLGLDKSRCNHLDDCKPVDNGKKLLCTSSYNWCVLLDIATKEVLFHTTATPNAHSAELLPGNRIVVACSEGSGAGNNSVQLYDISQPNRILYQSALGSAHGVVWNETTQRLYAIGGQSLQIYKLKDWETATPSLELEKTVQTPQGGLHDMSYVNSNTLCIGGRRAYLYDIGANQFTEMTLFSASTAIKSINYNDETGELWYTDSTKPEGSQSWSTQTIRYSTDKNASTETRTIKVPDLDMYKVRVMNW</sequence>
<dbReference type="STRING" id="1033731.SAMN05444145_1043"/>
<dbReference type="SUPFAM" id="SSF51004">
    <property type="entry name" value="C-terminal (heme d1) domain of cytochrome cd1-nitrite reductase"/>
    <property type="match status" value="1"/>
</dbReference>
<organism evidence="2 3">
    <name type="scientific">Alistipes timonensis JC136</name>
    <dbReference type="NCBI Taxonomy" id="1033731"/>
    <lineage>
        <taxon>Bacteria</taxon>
        <taxon>Pseudomonadati</taxon>
        <taxon>Bacteroidota</taxon>
        <taxon>Bacteroidia</taxon>
        <taxon>Bacteroidales</taxon>
        <taxon>Rikenellaceae</taxon>
        <taxon>Alistipes</taxon>
    </lineage>
</organism>
<reference evidence="2 3" key="1">
    <citation type="submission" date="2016-10" db="EMBL/GenBank/DDBJ databases">
        <authorList>
            <person name="de Groot N.N."/>
        </authorList>
    </citation>
    <scope>NUCLEOTIDE SEQUENCE [LARGE SCALE GENOMIC DNA]</scope>
    <source>
        <strain evidence="2 3">DSM 25383</strain>
    </source>
</reference>
<dbReference type="Pfam" id="PF20138">
    <property type="entry name" value="DUF6528"/>
    <property type="match status" value="1"/>
</dbReference>
<evidence type="ECO:0000313" key="3">
    <source>
        <dbReference type="Proteomes" id="UP000183253"/>
    </source>
</evidence>
<gene>
    <name evidence="2" type="ORF">SAMN05444145_1043</name>
</gene>
<feature type="signal peptide" evidence="1">
    <location>
        <begin position="1"/>
        <end position="26"/>
    </location>
</feature>
<evidence type="ECO:0000256" key="1">
    <source>
        <dbReference type="SAM" id="SignalP"/>
    </source>
</evidence>
<evidence type="ECO:0000313" key="2">
    <source>
        <dbReference type="EMBL" id="SEA50145.1"/>
    </source>
</evidence>